<keyword evidence="2" id="KW-1185">Reference proteome</keyword>
<protein>
    <submittedName>
        <fullName evidence="1">Uncharacterized protein</fullName>
    </submittedName>
</protein>
<evidence type="ECO:0000313" key="1">
    <source>
        <dbReference type="EMBL" id="GAB36387.1"/>
    </source>
</evidence>
<sequence length="157" mass="17294">MRITFNENNFRHAASMVPEVEDATISTFGASLVDPDSHMTVISTYHDVVNHAASQALFSVDDIDADGVSFWLEAAYDGEGLFDGLVFDAWIMMRSTSGAEHLRFTTSPESLRVDASDDTEHASFTDLLVEFVHYGVALVNTQIRSDQRAWMTVLGAA</sequence>
<dbReference type="EMBL" id="BAFB01000214">
    <property type="protein sequence ID" value="GAB36387.1"/>
    <property type="molecule type" value="Genomic_DNA"/>
</dbReference>
<accession>H5TSC9</accession>
<evidence type="ECO:0000313" key="2">
    <source>
        <dbReference type="Proteomes" id="UP000005038"/>
    </source>
</evidence>
<dbReference type="Proteomes" id="UP000005038">
    <property type="component" value="Unassembled WGS sequence"/>
</dbReference>
<reference evidence="1" key="1">
    <citation type="submission" date="2012-02" db="EMBL/GenBank/DDBJ databases">
        <title>Whole genome shotgun sequence of Gordonia otitidis NBRC 100426.</title>
        <authorList>
            <person name="Yoshida I."/>
            <person name="Hosoyama A."/>
            <person name="Tsuchikane K."/>
            <person name="Katsumata H."/>
            <person name="Yamazaki S."/>
            <person name="Fujita N."/>
        </authorList>
    </citation>
    <scope>NUCLEOTIDE SEQUENCE [LARGE SCALE GENOMIC DNA]</scope>
    <source>
        <strain evidence="1">NBRC 100426</strain>
    </source>
</reference>
<organism evidence="1 2">
    <name type="scientific">Gordonia otitidis (strain DSM 44809 / CCUG 52243 / JCM 12355 / NBRC 100426 / IFM 10032)</name>
    <dbReference type="NCBI Taxonomy" id="1108044"/>
    <lineage>
        <taxon>Bacteria</taxon>
        <taxon>Bacillati</taxon>
        <taxon>Actinomycetota</taxon>
        <taxon>Actinomycetes</taxon>
        <taxon>Mycobacteriales</taxon>
        <taxon>Gordoniaceae</taxon>
        <taxon>Gordonia</taxon>
    </lineage>
</organism>
<dbReference type="STRING" id="1108044.GOOTI_214_00130"/>
<dbReference type="AlphaFoldDB" id="H5TSC9"/>
<name>H5TSC9_GORO1</name>
<gene>
    <name evidence="1" type="ORF">GOOTI_214_00130</name>
</gene>
<proteinExistence type="predicted"/>
<comment type="caution">
    <text evidence="1">The sequence shown here is derived from an EMBL/GenBank/DDBJ whole genome shotgun (WGS) entry which is preliminary data.</text>
</comment>